<sequence length="76" mass="8252">MSKTGNHRGAEAQRKSIEIGVLSAKPLCLCVSVVHMGLTHLTVLAMHGIVALHTAAIRQLPEKSWGFRVNLPLVEK</sequence>
<evidence type="ECO:0000313" key="2">
    <source>
        <dbReference type="Proteomes" id="UP000199600"/>
    </source>
</evidence>
<dbReference type="AlphaFoldDB" id="A0A1A8XZL0"/>
<keyword evidence="2" id="KW-1185">Reference proteome</keyword>
<protein>
    <submittedName>
        <fullName evidence="1">Uncharacterized protein</fullName>
    </submittedName>
</protein>
<proteinExistence type="predicted"/>
<dbReference type="EMBL" id="FLQY01000312">
    <property type="protein sequence ID" value="SBT10117.1"/>
    <property type="molecule type" value="Genomic_DNA"/>
</dbReference>
<dbReference type="Proteomes" id="UP000199600">
    <property type="component" value="Unassembled WGS sequence"/>
</dbReference>
<accession>A0A1A8XZL0</accession>
<reference evidence="1 2" key="1">
    <citation type="submission" date="2016-06" db="EMBL/GenBank/DDBJ databases">
        <authorList>
            <person name="Kjaerup R.B."/>
            <person name="Dalgaard T.S."/>
            <person name="Juul-Madsen H.R."/>
        </authorList>
    </citation>
    <scope>NUCLEOTIDE SEQUENCE [LARGE SCALE GENOMIC DNA]</scope>
    <source>
        <strain evidence="1">2</strain>
    </source>
</reference>
<name>A0A1A8XZL0_9RHOO</name>
<organism evidence="1 2">
    <name type="scientific">Candidatus Propionivibrio aalborgensis</name>
    <dbReference type="NCBI Taxonomy" id="1860101"/>
    <lineage>
        <taxon>Bacteria</taxon>
        <taxon>Pseudomonadati</taxon>
        <taxon>Pseudomonadota</taxon>
        <taxon>Betaproteobacteria</taxon>
        <taxon>Rhodocyclales</taxon>
        <taxon>Rhodocyclaceae</taxon>
        <taxon>Propionivibrio</taxon>
    </lineage>
</organism>
<evidence type="ECO:0000313" key="1">
    <source>
        <dbReference type="EMBL" id="SBT10117.1"/>
    </source>
</evidence>
<gene>
    <name evidence="1" type="ORF">PROAA_380004</name>
</gene>